<protein>
    <recommendedName>
        <fullName evidence="9">4,4'-diaponeurosporenoate glycosyltransferase</fullName>
    </recommendedName>
</protein>
<comment type="subcellular location">
    <subcellularLocation>
        <location evidence="1">Cell membrane</location>
    </subcellularLocation>
</comment>
<dbReference type="Gene3D" id="3.90.550.10">
    <property type="entry name" value="Spore Coat Polysaccharide Biosynthesis Protein SpsA, Chain A"/>
    <property type="match status" value="1"/>
</dbReference>
<dbReference type="PANTHER" id="PTHR43646:SF2">
    <property type="entry name" value="GLYCOSYLTRANSFERASE 2-LIKE DOMAIN-CONTAINING PROTEIN"/>
    <property type="match status" value="1"/>
</dbReference>
<dbReference type="InterPro" id="IPR029044">
    <property type="entry name" value="Nucleotide-diphossugar_trans"/>
</dbReference>
<comment type="similarity">
    <text evidence="8">Belongs to the glycosyltransferase 2 family. CrtQ subfamily.</text>
</comment>
<proteinExistence type="inferred from homology"/>
<evidence type="ECO:0000256" key="1">
    <source>
        <dbReference type="ARBA" id="ARBA00004236"/>
    </source>
</evidence>
<sequence>MPNPRACLVVPAHNEAAVIGRLLGGVLADAEPGELSIVVVANGCTDRTAEIARGHGPDVTVIESPVPSKAAALRAGQDAATAYPLMYVDADIELKTGDVRALIRALERSGAHAAAPSRVLDLGDGGFLIRWYYDVWRELPSVREELYNRGAIAVSEEGARRVAALPQVMADDLVASMAFAPHERVIVADARAVIRVPRRFADLMRRRIRAVTSVTQVVDHPDLPQPPRTGVSDLLRLARSRPALAHKVVVFAGVAVLAKILARRAVRRGDFTTWLRDESSRA</sequence>
<gene>
    <name evidence="11" type="ORF">HNP84_009663</name>
</gene>
<evidence type="ECO:0000256" key="8">
    <source>
        <dbReference type="ARBA" id="ARBA00038120"/>
    </source>
</evidence>
<dbReference type="GO" id="GO:0005886">
    <property type="term" value="C:plasma membrane"/>
    <property type="evidence" value="ECO:0007669"/>
    <property type="project" value="UniProtKB-SubCell"/>
</dbReference>
<evidence type="ECO:0000256" key="4">
    <source>
        <dbReference type="ARBA" id="ARBA00022679"/>
    </source>
</evidence>
<dbReference type="AlphaFoldDB" id="A0A840PLS4"/>
<comment type="pathway">
    <text evidence="7">Carotenoid biosynthesis; staphyloxanthin biosynthesis; staphyloxanthin from farnesyl diphosphate: step 4/5.</text>
</comment>
<name>A0A840PLS4_9ACTN</name>
<keyword evidence="2" id="KW-1003">Cell membrane</keyword>
<evidence type="ECO:0000313" key="12">
    <source>
        <dbReference type="Proteomes" id="UP000578449"/>
    </source>
</evidence>
<evidence type="ECO:0000313" key="11">
    <source>
        <dbReference type="EMBL" id="MBB5139899.1"/>
    </source>
</evidence>
<keyword evidence="3" id="KW-0328">Glycosyltransferase</keyword>
<dbReference type="SUPFAM" id="SSF53448">
    <property type="entry name" value="Nucleotide-diphospho-sugar transferases"/>
    <property type="match status" value="1"/>
</dbReference>
<evidence type="ECO:0000256" key="3">
    <source>
        <dbReference type="ARBA" id="ARBA00022676"/>
    </source>
</evidence>
<keyword evidence="4 11" id="KW-0808">Transferase</keyword>
<reference evidence="11 12" key="1">
    <citation type="submission" date="2020-08" db="EMBL/GenBank/DDBJ databases">
        <title>Genomic Encyclopedia of Type Strains, Phase IV (KMG-IV): sequencing the most valuable type-strain genomes for metagenomic binning, comparative biology and taxonomic classification.</title>
        <authorList>
            <person name="Goeker M."/>
        </authorList>
    </citation>
    <scope>NUCLEOTIDE SEQUENCE [LARGE SCALE GENOMIC DNA]</scope>
    <source>
        <strain evidence="11 12">DSM 45615</strain>
    </source>
</reference>
<evidence type="ECO:0000259" key="10">
    <source>
        <dbReference type="Pfam" id="PF00535"/>
    </source>
</evidence>
<comment type="caution">
    <text evidence="11">The sequence shown here is derived from an EMBL/GenBank/DDBJ whole genome shotgun (WGS) entry which is preliminary data.</text>
</comment>
<dbReference type="Pfam" id="PF00535">
    <property type="entry name" value="Glycos_transf_2"/>
    <property type="match status" value="1"/>
</dbReference>
<comment type="function">
    <text evidence="6">Catalyzes the glycosylation of 4,4'-diaponeurosporenoate, i.e. the esterification of glucose at the C1'' position with the carboxyl group of 4,4'-diaponeurosporenic acid, to form glycosyl-4,4'-diaponeurosporenoate. This is a step in the biosynthesis of staphyloxanthin, an orange pigment present in most staphylococci strains.</text>
</comment>
<keyword evidence="12" id="KW-1185">Reference proteome</keyword>
<accession>A0A840PLS4</accession>
<dbReference type="GO" id="GO:0016757">
    <property type="term" value="F:glycosyltransferase activity"/>
    <property type="evidence" value="ECO:0007669"/>
    <property type="project" value="UniProtKB-KW"/>
</dbReference>
<evidence type="ECO:0000256" key="2">
    <source>
        <dbReference type="ARBA" id="ARBA00022475"/>
    </source>
</evidence>
<evidence type="ECO:0000256" key="9">
    <source>
        <dbReference type="ARBA" id="ARBA00040345"/>
    </source>
</evidence>
<evidence type="ECO:0000256" key="5">
    <source>
        <dbReference type="ARBA" id="ARBA00023136"/>
    </source>
</evidence>
<evidence type="ECO:0000256" key="7">
    <source>
        <dbReference type="ARBA" id="ARBA00037904"/>
    </source>
</evidence>
<feature type="domain" description="Glycosyltransferase 2-like" evidence="10">
    <location>
        <begin position="8"/>
        <end position="127"/>
    </location>
</feature>
<keyword evidence="5" id="KW-0472">Membrane</keyword>
<dbReference type="Proteomes" id="UP000578449">
    <property type="component" value="Unassembled WGS sequence"/>
</dbReference>
<dbReference type="PANTHER" id="PTHR43646">
    <property type="entry name" value="GLYCOSYLTRANSFERASE"/>
    <property type="match status" value="1"/>
</dbReference>
<organism evidence="11 12">
    <name type="scientific">Thermocatellispora tengchongensis</name>
    <dbReference type="NCBI Taxonomy" id="1073253"/>
    <lineage>
        <taxon>Bacteria</taxon>
        <taxon>Bacillati</taxon>
        <taxon>Actinomycetota</taxon>
        <taxon>Actinomycetes</taxon>
        <taxon>Streptosporangiales</taxon>
        <taxon>Streptosporangiaceae</taxon>
        <taxon>Thermocatellispora</taxon>
    </lineage>
</organism>
<dbReference type="EMBL" id="JACHGN010000034">
    <property type="protein sequence ID" value="MBB5139899.1"/>
    <property type="molecule type" value="Genomic_DNA"/>
</dbReference>
<evidence type="ECO:0000256" key="6">
    <source>
        <dbReference type="ARBA" id="ARBA00037281"/>
    </source>
</evidence>
<dbReference type="InterPro" id="IPR001173">
    <property type="entry name" value="Glyco_trans_2-like"/>
</dbReference>
<dbReference type="RefSeq" id="WP_185056710.1">
    <property type="nucleotide sequence ID" value="NZ_BAABIX010000052.1"/>
</dbReference>